<proteinExistence type="predicted"/>
<dbReference type="Gene3D" id="1.10.1200.10">
    <property type="entry name" value="ACP-like"/>
    <property type="match status" value="1"/>
</dbReference>
<dbReference type="Pfam" id="PF00698">
    <property type="entry name" value="Acyl_transf_1"/>
    <property type="match status" value="1"/>
</dbReference>
<dbReference type="InterPro" id="IPR001227">
    <property type="entry name" value="Ac_transferase_dom_sf"/>
</dbReference>
<dbReference type="SUPFAM" id="SSF47336">
    <property type="entry name" value="ACP-like"/>
    <property type="match status" value="1"/>
</dbReference>
<accession>A0A918Y827</accession>
<dbReference type="InterPro" id="IPR036736">
    <property type="entry name" value="ACP-like_sf"/>
</dbReference>
<dbReference type="PANTHER" id="PTHR43775">
    <property type="entry name" value="FATTY ACID SYNTHASE"/>
    <property type="match status" value="1"/>
</dbReference>
<evidence type="ECO:0000256" key="2">
    <source>
        <dbReference type="ARBA" id="ARBA00022553"/>
    </source>
</evidence>
<evidence type="ECO:0000259" key="3">
    <source>
        <dbReference type="SMART" id="SM00827"/>
    </source>
</evidence>
<dbReference type="Proteomes" id="UP000608955">
    <property type="component" value="Unassembled WGS sequence"/>
</dbReference>
<evidence type="ECO:0000313" key="4">
    <source>
        <dbReference type="EMBL" id="GHD93762.1"/>
    </source>
</evidence>
<sequence length="418" mass="44641">MSGSGRGLPDEQGYVEWLTERVAEHVRREVREDMPLIECGLDSVALLGLYGDAEEAFGPLPDHPVEVWSYLTIRGLARRLADRDRVTWPDGRVRTAFVFTGQGCQHPWMTAGLHGHCTAYRHHLTTADEALSPHLGRSVVELVLEGSPLVHRTALTQPALFAVGYALAMTLLEEGVEPVALLGHGIGEFAAATVGGALPLGAAAELVVARGALMEQLPPGGGMMATCANPYEAAEAATAEPGVSIGAVNAARATVLSGDLAGLERASRRLADAGIASTMLKVTHAFHSPLMEPVAPCLEELVRRMPTGTSRVPFYSTVYGRRYDGPLDPAYWSRHITSPVRFADAARALLGERRPSHVVEIGPKAVLTAFLRRMGGTRGPRCLPMCRGPRTNAVDLAGTLSALNAGPLSEDEDTSRRT</sequence>
<dbReference type="SUPFAM" id="SSF52151">
    <property type="entry name" value="FabD/lysophospholipase-like"/>
    <property type="match status" value="1"/>
</dbReference>
<dbReference type="InterPro" id="IPR014043">
    <property type="entry name" value="Acyl_transferase_dom"/>
</dbReference>
<comment type="caution">
    <text evidence="4">The sequence shown here is derived from an EMBL/GenBank/DDBJ whole genome shotgun (WGS) entry which is preliminary data.</text>
</comment>
<keyword evidence="2" id="KW-0597">Phosphoprotein</keyword>
<dbReference type="PANTHER" id="PTHR43775:SF37">
    <property type="entry name" value="SI:DKEY-61P9.11"/>
    <property type="match status" value="1"/>
</dbReference>
<reference evidence="4" key="2">
    <citation type="submission" date="2020-09" db="EMBL/GenBank/DDBJ databases">
        <authorList>
            <person name="Sun Q."/>
            <person name="Ohkuma M."/>
        </authorList>
    </citation>
    <scope>NUCLEOTIDE SEQUENCE</scope>
    <source>
        <strain evidence="4">JCM 4654</strain>
    </source>
</reference>
<reference evidence="4" key="1">
    <citation type="journal article" date="2014" name="Int. J. Syst. Evol. Microbiol.">
        <title>Complete genome sequence of Corynebacterium casei LMG S-19264T (=DSM 44701T), isolated from a smear-ripened cheese.</title>
        <authorList>
            <consortium name="US DOE Joint Genome Institute (JGI-PGF)"/>
            <person name="Walter F."/>
            <person name="Albersmeier A."/>
            <person name="Kalinowski J."/>
            <person name="Ruckert C."/>
        </authorList>
    </citation>
    <scope>NUCLEOTIDE SEQUENCE</scope>
    <source>
        <strain evidence="4">JCM 4654</strain>
    </source>
</reference>
<dbReference type="GO" id="GO:0004312">
    <property type="term" value="F:fatty acid synthase activity"/>
    <property type="evidence" value="ECO:0007669"/>
    <property type="project" value="TreeGrafter"/>
</dbReference>
<feature type="domain" description="Malonyl-CoA:ACP transacylase (MAT)" evidence="3">
    <location>
        <begin position="98"/>
        <end position="407"/>
    </location>
</feature>
<dbReference type="SMART" id="SM00827">
    <property type="entry name" value="PKS_AT"/>
    <property type="match status" value="1"/>
</dbReference>
<dbReference type="InterPro" id="IPR016036">
    <property type="entry name" value="Malonyl_transacylase_ACP-bd"/>
</dbReference>
<name>A0A918Y827_9ACTN</name>
<evidence type="ECO:0000313" key="5">
    <source>
        <dbReference type="Proteomes" id="UP000608955"/>
    </source>
</evidence>
<dbReference type="AlphaFoldDB" id="A0A918Y827"/>
<dbReference type="Gene3D" id="3.40.366.10">
    <property type="entry name" value="Malonyl-Coenzyme A Acyl Carrier Protein, domain 2"/>
    <property type="match status" value="1"/>
</dbReference>
<dbReference type="InterPro" id="IPR050091">
    <property type="entry name" value="PKS_NRPS_Biosynth_Enz"/>
</dbReference>
<dbReference type="RefSeq" id="WP_190180267.1">
    <property type="nucleotide sequence ID" value="NZ_BMVF01000015.1"/>
</dbReference>
<dbReference type="GO" id="GO:0006633">
    <property type="term" value="P:fatty acid biosynthetic process"/>
    <property type="evidence" value="ECO:0007669"/>
    <property type="project" value="TreeGrafter"/>
</dbReference>
<keyword evidence="1" id="KW-0596">Phosphopantetheine</keyword>
<dbReference type="EMBL" id="BMVF01000015">
    <property type="protein sequence ID" value="GHD93762.1"/>
    <property type="molecule type" value="Genomic_DNA"/>
</dbReference>
<protein>
    <recommendedName>
        <fullName evidence="3">Malonyl-CoA:ACP transacylase (MAT) domain-containing protein</fullName>
    </recommendedName>
</protein>
<gene>
    <name evidence="4" type="ORF">GCM10010508_51930</name>
</gene>
<organism evidence="4 5">
    <name type="scientific">Streptomyces naganishii JCM 4654</name>
    <dbReference type="NCBI Taxonomy" id="1306179"/>
    <lineage>
        <taxon>Bacteria</taxon>
        <taxon>Bacillati</taxon>
        <taxon>Actinomycetota</taxon>
        <taxon>Actinomycetes</taxon>
        <taxon>Kitasatosporales</taxon>
        <taxon>Streptomycetaceae</taxon>
        <taxon>Streptomyces</taxon>
    </lineage>
</organism>
<keyword evidence="5" id="KW-1185">Reference proteome</keyword>
<evidence type="ECO:0000256" key="1">
    <source>
        <dbReference type="ARBA" id="ARBA00022450"/>
    </source>
</evidence>
<dbReference type="SUPFAM" id="SSF55048">
    <property type="entry name" value="Probable ACP-binding domain of malonyl-CoA ACP transacylase"/>
    <property type="match status" value="1"/>
</dbReference>
<dbReference type="InterPro" id="IPR016035">
    <property type="entry name" value="Acyl_Trfase/lysoPLipase"/>
</dbReference>